<feature type="compositionally biased region" description="Acidic residues" evidence="1">
    <location>
        <begin position="1"/>
        <end position="16"/>
    </location>
</feature>
<accession>A0A5N7BTY2</accession>
<dbReference type="OrthoDB" id="5409271at2759"/>
<reference evidence="2" key="1">
    <citation type="submission" date="2019-04" db="EMBL/GenBank/DDBJ databases">
        <title>Friends and foes A comparative genomics studyof 23 Aspergillus species from section Flavi.</title>
        <authorList>
            <consortium name="DOE Joint Genome Institute"/>
            <person name="Kjaerbolling I."/>
            <person name="Vesth T."/>
            <person name="Frisvad J.C."/>
            <person name="Nybo J.L."/>
            <person name="Theobald S."/>
            <person name="Kildgaard S."/>
            <person name="Isbrandt T."/>
            <person name="Kuo A."/>
            <person name="Sato A."/>
            <person name="Lyhne E.K."/>
            <person name="Kogle M.E."/>
            <person name="Wiebenga A."/>
            <person name="Kun R.S."/>
            <person name="Lubbers R.J."/>
            <person name="Makela M.R."/>
            <person name="Barry K."/>
            <person name="Chovatia M."/>
            <person name="Clum A."/>
            <person name="Daum C."/>
            <person name="Haridas S."/>
            <person name="He G."/>
            <person name="LaButti K."/>
            <person name="Lipzen A."/>
            <person name="Mondo S."/>
            <person name="Riley R."/>
            <person name="Salamov A."/>
            <person name="Simmons B.A."/>
            <person name="Magnuson J.K."/>
            <person name="Henrissat B."/>
            <person name="Mortensen U.H."/>
            <person name="Larsen T.O."/>
            <person name="Devries R.P."/>
            <person name="Grigoriev I.V."/>
            <person name="Machida M."/>
            <person name="Baker S.E."/>
            <person name="Andersen M.R."/>
        </authorList>
    </citation>
    <scope>NUCLEOTIDE SEQUENCE [LARGE SCALE GENOMIC DNA]</scope>
    <source>
        <strain evidence="2">IBT 14317</strain>
    </source>
</reference>
<dbReference type="Proteomes" id="UP000326877">
    <property type="component" value="Unassembled WGS sequence"/>
</dbReference>
<sequence length="91" mass="10058">MTDNDDEFEDADEVDERESSPSNSNIHNQAPIMIHIDASISILGIGNTLIIPSVAGPQQENSQGMPSSMPRSTVTILRSTQQHRQAKLRTW</sequence>
<organism evidence="2">
    <name type="scientific">Petromyces alliaceus</name>
    <name type="common">Aspergillus alliaceus</name>
    <dbReference type="NCBI Taxonomy" id="209559"/>
    <lineage>
        <taxon>Eukaryota</taxon>
        <taxon>Fungi</taxon>
        <taxon>Dikarya</taxon>
        <taxon>Ascomycota</taxon>
        <taxon>Pezizomycotina</taxon>
        <taxon>Eurotiomycetes</taxon>
        <taxon>Eurotiomycetidae</taxon>
        <taxon>Eurotiales</taxon>
        <taxon>Aspergillaceae</taxon>
        <taxon>Aspergillus</taxon>
        <taxon>Aspergillus subgen. Circumdati</taxon>
    </lineage>
</organism>
<evidence type="ECO:0000256" key="1">
    <source>
        <dbReference type="SAM" id="MobiDB-lite"/>
    </source>
</evidence>
<protein>
    <submittedName>
        <fullName evidence="2">Uncharacterized protein</fullName>
    </submittedName>
</protein>
<feature type="region of interest" description="Disordered" evidence="1">
    <location>
        <begin position="55"/>
        <end position="91"/>
    </location>
</feature>
<evidence type="ECO:0000313" key="2">
    <source>
        <dbReference type="EMBL" id="KAE8385058.1"/>
    </source>
</evidence>
<feature type="compositionally biased region" description="Polar residues" evidence="1">
    <location>
        <begin position="56"/>
        <end position="83"/>
    </location>
</feature>
<name>A0A5N7BTY2_PETAA</name>
<dbReference type="AlphaFoldDB" id="A0A5N7BTY2"/>
<dbReference type="EMBL" id="ML735346">
    <property type="protein sequence ID" value="KAE8385058.1"/>
    <property type="molecule type" value="Genomic_DNA"/>
</dbReference>
<proteinExistence type="predicted"/>
<gene>
    <name evidence="2" type="ORF">BDV23DRAFT_165585</name>
</gene>
<feature type="region of interest" description="Disordered" evidence="1">
    <location>
        <begin position="1"/>
        <end position="29"/>
    </location>
</feature>